<dbReference type="NCBIfam" id="TIGR01596">
    <property type="entry name" value="cas3_HD"/>
    <property type="match status" value="1"/>
</dbReference>
<evidence type="ECO:0000259" key="4">
    <source>
        <dbReference type="PROSITE" id="PS51643"/>
    </source>
</evidence>
<dbReference type="CDD" id="cd09641">
    <property type="entry name" value="Cas3''_I"/>
    <property type="match status" value="1"/>
</dbReference>
<organism evidence="5 6">
    <name type="scientific">Methylomonas rapida</name>
    <dbReference type="NCBI Taxonomy" id="2963939"/>
    <lineage>
        <taxon>Bacteria</taxon>
        <taxon>Pseudomonadati</taxon>
        <taxon>Pseudomonadota</taxon>
        <taxon>Gammaproteobacteria</taxon>
        <taxon>Methylococcales</taxon>
        <taxon>Methylococcaceae</taxon>
        <taxon>Methylomonas</taxon>
    </lineage>
</organism>
<dbReference type="InterPro" id="IPR038257">
    <property type="entry name" value="CRISPR-assoc_Cas3_HD_sf"/>
</dbReference>
<dbReference type="InterPro" id="IPR006483">
    <property type="entry name" value="CRISPR-assoc_Cas3_HD"/>
</dbReference>
<dbReference type="GO" id="GO:0004519">
    <property type="term" value="F:endonuclease activity"/>
    <property type="evidence" value="ECO:0007669"/>
    <property type="project" value="UniProtKB-KW"/>
</dbReference>
<dbReference type="PROSITE" id="PS51643">
    <property type="entry name" value="HD_CAS3"/>
    <property type="match status" value="1"/>
</dbReference>
<keyword evidence="3" id="KW-0051">Antiviral defense</keyword>
<dbReference type="SUPFAM" id="SSF109604">
    <property type="entry name" value="HD-domain/PDEase-like"/>
    <property type="match status" value="1"/>
</dbReference>
<evidence type="ECO:0000256" key="2">
    <source>
        <dbReference type="ARBA" id="ARBA00022801"/>
    </source>
</evidence>
<dbReference type="RefSeq" id="WP_255188066.1">
    <property type="nucleotide sequence ID" value="NZ_CP113517.1"/>
</dbReference>
<dbReference type="Gene3D" id="1.10.3210.30">
    <property type="match status" value="1"/>
</dbReference>
<dbReference type="EMBL" id="CP113517">
    <property type="protein sequence ID" value="WAR43088.1"/>
    <property type="molecule type" value="Genomic_DNA"/>
</dbReference>
<evidence type="ECO:0000256" key="3">
    <source>
        <dbReference type="ARBA" id="ARBA00023118"/>
    </source>
</evidence>
<keyword evidence="1" id="KW-0479">Metal-binding</keyword>
<reference evidence="5" key="1">
    <citation type="submission" date="2022-11" db="EMBL/GenBank/DDBJ databases">
        <title>Methylomonas rapida sp. nov., Carotenoid-Producing Obligate Methanotrophs with High Growth Characteristics and Biotechnological Potential.</title>
        <authorList>
            <person name="Tikhonova E.N."/>
            <person name="Suleimanov R.Z."/>
            <person name="Miroshnikov K."/>
            <person name="Oshkin I.Y."/>
            <person name="Belova S.E."/>
            <person name="Danilova O.V."/>
            <person name="Ashikhmin A."/>
            <person name="Konopkin A."/>
            <person name="But S.Y."/>
            <person name="Khmelenina V.N."/>
            <person name="Kuznetsov N."/>
            <person name="Pimenov N.V."/>
            <person name="Dedysh S.N."/>
        </authorList>
    </citation>
    <scope>NUCLEOTIDE SEQUENCE</scope>
    <source>
        <strain evidence="5">MP1</strain>
    </source>
</reference>
<proteinExistence type="predicted"/>
<protein>
    <submittedName>
        <fullName evidence="5">CRISPR-associated endonuclease Cas3</fullName>
    </submittedName>
</protein>
<evidence type="ECO:0000256" key="1">
    <source>
        <dbReference type="ARBA" id="ARBA00022723"/>
    </source>
</evidence>
<keyword evidence="5" id="KW-0255">Endonuclease</keyword>
<gene>
    <name evidence="5" type="ORF">NM686_011830</name>
</gene>
<sequence length="167" mass="18511">MYIEVWLKQINQDDSVFSLMTQYIAHIRNDDKKIQTLDSHLQEASELSRLFAAKLGIADAGALIGLMHDFGKYSASFQTYMRTETGLLEPDADTPSNQKGKIDHSTAGAQWVWNALSKFARNGNHDEGMLCGQILALCIASHHGGLIDNLAVDGEDSFDKRIQSRLA</sequence>
<keyword evidence="5" id="KW-0540">Nuclease</keyword>
<dbReference type="Pfam" id="PF18019">
    <property type="entry name" value="Cas3_HD"/>
    <property type="match status" value="1"/>
</dbReference>
<feature type="domain" description="HD Cas3-type" evidence="4">
    <location>
        <begin position="30"/>
        <end position="167"/>
    </location>
</feature>
<dbReference type="Proteomes" id="UP001162780">
    <property type="component" value="Chromosome"/>
</dbReference>
<evidence type="ECO:0000313" key="5">
    <source>
        <dbReference type="EMBL" id="WAR43088.1"/>
    </source>
</evidence>
<keyword evidence="6" id="KW-1185">Reference proteome</keyword>
<accession>A0ABY7GGF8</accession>
<keyword evidence="2" id="KW-0378">Hydrolase</keyword>
<name>A0ABY7GGF8_9GAMM</name>
<evidence type="ECO:0000313" key="6">
    <source>
        <dbReference type="Proteomes" id="UP001162780"/>
    </source>
</evidence>